<sequence length="114" mass="12565">MEVEGRRCSRLFFGEDDDDQLCESDRGAADDIELMVGQLCESKNGCGVDPARGDLYFWNGDPIDARMYMVGMVDRGDRGIHESQASLASNDYGLNHEGQGNPASHDIFPRGYGN</sequence>
<accession>A0A914YSJ7</accession>
<dbReference type="WBParaSite" id="PSU_v2.g2985.t1">
    <property type="protein sequence ID" value="PSU_v2.g2985.t1"/>
    <property type="gene ID" value="PSU_v2.g2985"/>
</dbReference>
<protein>
    <submittedName>
        <fullName evidence="3">Uncharacterized protein</fullName>
    </submittedName>
</protein>
<keyword evidence="2" id="KW-1185">Reference proteome</keyword>
<evidence type="ECO:0000313" key="3">
    <source>
        <dbReference type="WBParaSite" id="PSU_v2.g2985.t1"/>
    </source>
</evidence>
<organism evidence="2 3">
    <name type="scientific">Panagrolaimus superbus</name>
    <dbReference type="NCBI Taxonomy" id="310955"/>
    <lineage>
        <taxon>Eukaryota</taxon>
        <taxon>Metazoa</taxon>
        <taxon>Ecdysozoa</taxon>
        <taxon>Nematoda</taxon>
        <taxon>Chromadorea</taxon>
        <taxon>Rhabditida</taxon>
        <taxon>Tylenchina</taxon>
        <taxon>Panagrolaimomorpha</taxon>
        <taxon>Panagrolaimoidea</taxon>
        <taxon>Panagrolaimidae</taxon>
        <taxon>Panagrolaimus</taxon>
    </lineage>
</organism>
<dbReference type="Proteomes" id="UP000887577">
    <property type="component" value="Unplaced"/>
</dbReference>
<dbReference type="AlphaFoldDB" id="A0A914YSJ7"/>
<name>A0A914YSJ7_9BILA</name>
<proteinExistence type="predicted"/>
<feature type="region of interest" description="Disordered" evidence="1">
    <location>
        <begin position="90"/>
        <end position="114"/>
    </location>
</feature>
<evidence type="ECO:0000256" key="1">
    <source>
        <dbReference type="SAM" id="MobiDB-lite"/>
    </source>
</evidence>
<reference evidence="3" key="1">
    <citation type="submission" date="2022-11" db="UniProtKB">
        <authorList>
            <consortium name="WormBaseParasite"/>
        </authorList>
    </citation>
    <scope>IDENTIFICATION</scope>
</reference>
<evidence type="ECO:0000313" key="2">
    <source>
        <dbReference type="Proteomes" id="UP000887577"/>
    </source>
</evidence>